<dbReference type="Proteomes" id="UP000293852">
    <property type="component" value="Unassembled WGS sequence"/>
</dbReference>
<dbReference type="PANTHER" id="PTHR30532">
    <property type="entry name" value="IRON III DICITRATE-BINDING PERIPLASMIC PROTEIN"/>
    <property type="match status" value="1"/>
</dbReference>
<dbReference type="InterPro" id="IPR002491">
    <property type="entry name" value="ABC_transptr_periplasmic_BD"/>
</dbReference>
<evidence type="ECO:0000256" key="1">
    <source>
        <dbReference type="ARBA" id="ARBA00004196"/>
    </source>
</evidence>
<evidence type="ECO:0000256" key="6">
    <source>
        <dbReference type="SAM" id="SignalP"/>
    </source>
</evidence>
<dbReference type="PROSITE" id="PS51257">
    <property type="entry name" value="PROKAR_LIPOPROTEIN"/>
    <property type="match status" value="1"/>
</dbReference>
<dbReference type="AlphaFoldDB" id="A0A4Q7M147"/>
<reference evidence="8 9" key="1">
    <citation type="submission" date="2019-02" db="EMBL/GenBank/DDBJ databases">
        <title>Sequencing the genomes of 1000 actinobacteria strains.</title>
        <authorList>
            <person name="Klenk H.-P."/>
        </authorList>
    </citation>
    <scope>NUCLEOTIDE SEQUENCE [LARGE SCALE GENOMIC DNA]</scope>
    <source>
        <strain evidence="8 9">DSM 16932</strain>
    </source>
</reference>
<gene>
    <name evidence="8" type="ORF">EV386_0534</name>
</gene>
<dbReference type="EMBL" id="SGWX01000001">
    <property type="protein sequence ID" value="RZS60282.1"/>
    <property type="molecule type" value="Genomic_DNA"/>
</dbReference>
<comment type="subcellular location">
    <subcellularLocation>
        <location evidence="1">Cell envelope</location>
    </subcellularLocation>
</comment>
<protein>
    <submittedName>
        <fullName evidence="8">Iron complex transport system substrate-binding protein</fullName>
    </submittedName>
</protein>
<accession>A0A4Q7M147</accession>
<sequence length="351" mass="36060">MRSRRPLSALVALAAAAALALSGCSSSDDASPSPSPTGAAGGDTSGATDAFPVTVTSALGDATIDQAPERVATWGWGSTEAAIALGVYPVAVGEQRWTVGAGNLLPWVEDAFDKAGVEHPALLTDDGSGSSVPYEEIIAAHPDLILAPYSGLTQEQFDTLSDIAPVVAFPEGPWTTSWDDVIRITAKALGRTAAGDEVLDGIDSFLSQQAADHPDFAGKTFAGIWDGDGSVSIYTPADARVAILEELGLKIAPSVSQLDTSDGGFYFDLSYEKLDQLTADFVIVYGSSQEEVDASLAKPALQAIPAVAAGHVVKVVDPVTVSSVSPPTALTFEWSGGLPALIDSIATTLGN</sequence>
<evidence type="ECO:0000256" key="4">
    <source>
        <dbReference type="ARBA" id="ARBA00022729"/>
    </source>
</evidence>
<feature type="domain" description="Fe/B12 periplasmic-binding" evidence="7">
    <location>
        <begin position="70"/>
        <end position="349"/>
    </location>
</feature>
<comment type="similarity">
    <text evidence="2">Belongs to the bacterial solute-binding protein 8 family.</text>
</comment>
<evidence type="ECO:0000313" key="8">
    <source>
        <dbReference type="EMBL" id="RZS60282.1"/>
    </source>
</evidence>
<keyword evidence="4 6" id="KW-0732">Signal</keyword>
<evidence type="ECO:0000256" key="5">
    <source>
        <dbReference type="SAM" id="MobiDB-lite"/>
    </source>
</evidence>
<evidence type="ECO:0000259" key="7">
    <source>
        <dbReference type="PROSITE" id="PS50983"/>
    </source>
</evidence>
<dbReference type="Pfam" id="PF01497">
    <property type="entry name" value="Peripla_BP_2"/>
    <property type="match status" value="1"/>
</dbReference>
<dbReference type="Gene3D" id="3.40.50.1980">
    <property type="entry name" value="Nitrogenase molybdenum iron protein domain"/>
    <property type="match status" value="2"/>
</dbReference>
<dbReference type="InterPro" id="IPR051313">
    <property type="entry name" value="Bact_iron-sidero_bind"/>
</dbReference>
<keyword evidence="3" id="KW-0813">Transport</keyword>
<proteinExistence type="inferred from homology"/>
<organism evidence="8 9">
    <name type="scientific">Xylanimonas ulmi</name>
    <dbReference type="NCBI Taxonomy" id="228973"/>
    <lineage>
        <taxon>Bacteria</taxon>
        <taxon>Bacillati</taxon>
        <taxon>Actinomycetota</taxon>
        <taxon>Actinomycetes</taxon>
        <taxon>Micrococcales</taxon>
        <taxon>Promicromonosporaceae</taxon>
        <taxon>Xylanimonas</taxon>
    </lineage>
</organism>
<keyword evidence="9" id="KW-1185">Reference proteome</keyword>
<dbReference type="CDD" id="cd01146">
    <property type="entry name" value="FhuD"/>
    <property type="match status" value="1"/>
</dbReference>
<feature type="chain" id="PRO_5021023890" evidence="6">
    <location>
        <begin position="31"/>
        <end position="351"/>
    </location>
</feature>
<dbReference type="OrthoDB" id="1846031at2"/>
<feature type="region of interest" description="Disordered" evidence="5">
    <location>
        <begin position="25"/>
        <end position="47"/>
    </location>
</feature>
<feature type="compositionally biased region" description="Low complexity" evidence="5">
    <location>
        <begin position="25"/>
        <end position="38"/>
    </location>
</feature>
<dbReference type="PROSITE" id="PS50983">
    <property type="entry name" value="FE_B12_PBP"/>
    <property type="match status" value="1"/>
</dbReference>
<dbReference type="PANTHER" id="PTHR30532:SF24">
    <property type="entry name" value="FERRIC ENTEROBACTIN-BINDING PERIPLASMIC PROTEIN FEPB"/>
    <property type="match status" value="1"/>
</dbReference>
<dbReference type="SUPFAM" id="SSF53807">
    <property type="entry name" value="Helical backbone' metal receptor"/>
    <property type="match status" value="1"/>
</dbReference>
<evidence type="ECO:0000313" key="9">
    <source>
        <dbReference type="Proteomes" id="UP000293852"/>
    </source>
</evidence>
<name>A0A4Q7M147_9MICO</name>
<evidence type="ECO:0000256" key="2">
    <source>
        <dbReference type="ARBA" id="ARBA00008814"/>
    </source>
</evidence>
<dbReference type="GO" id="GO:1901678">
    <property type="term" value="P:iron coordination entity transport"/>
    <property type="evidence" value="ECO:0007669"/>
    <property type="project" value="UniProtKB-ARBA"/>
</dbReference>
<feature type="signal peptide" evidence="6">
    <location>
        <begin position="1"/>
        <end position="30"/>
    </location>
</feature>
<comment type="caution">
    <text evidence="8">The sequence shown here is derived from an EMBL/GenBank/DDBJ whole genome shotgun (WGS) entry which is preliminary data.</text>
</comment>
<dbReference type="RefSeq" id="WP_130412077.1">
    <property type="nucleotide sequence ID" value="NZ_SGWX01000001.1"/>
</dbReference>
<dbReference type="GO" id="GO:0030288">
    <property type="term" value="C:outer membrane-bounded periplasmic space"/>
    <property type="evidence" value="ECO:0007669"/>
    <property type="project" value="TreeGrafter"/>
</dbReference>
<evidence type="ECO:0000256" key="3">
    <source>
        <dbReference type="ARBA" id="ARBA00022448"/>
    </source>
</evidence>